<protein>
    <submittedName>
        <fullName evidence="2">Uncharacterized protein</fullName>
    </submittedName>
</protein>
<comment type="caution">
    <text evidence="2">The sequence shown here is derived from an EMBL/GenBank/DDBJ whole genome shotgun (WGS) entry which is preliminary data.</text>
</comment>
<reference evidence="2" key="1">
    <citation type="journal article" date="2014" name="Front. Microbiol.">
        <title>High frequency of phylogenetically diverse reductive dehalogenase-homologous genes in deep subseafloor sedimentary metagenomes.</title>
        <authorList>
            <person name="Kawai M."/>
            <person name="Futagami T."/>
            <person name="Toyoda A."/>
            <person name="Takaki Y."/>
            <person name="Nishi S."/>
            <person name="Hori S."/>
            <person name="Arai W."/>
            <person name="Tsubouchi T."/>
            <person name="Morono Y."/>
            <person name="Uchiyama I."/>
            <person name="Ito T."/>
            <person name="Fujiyama A."/>
            <person name="Inagaki F."/>
            <person name="Takami H."/>
        </authorList>
    </citation>
    <scope>NUCLEOTIDE SEQUENCE</scope>
    <source>
        <strain evidence="2">Expedition CK06-06</strain>
    </source>
</reference>
<sequence length="139" mass="15906">FVRRFKMEDNKEDVFYIGVKEPGSVRRAALESSRSVVESLQRYERFKTAREQKAAEIVRLQEDVKEINKLLTGLRSALPKTQLKEIIPKKAKKPKANAVKKVEEKPVVKPVVKKLPKPSEVEKLEGELADIERKLGRLG</sequence>
<proteinExistence type="predicted"/>
<name>X1UUU7_9ZZZZ</name>
<evidence type="ECO:0000256" key="1">
    <source>
        <dbReference type="SAM" id="Coils"/>
    </source>
</evidence>
<accession>X1UUU7</accession>
<dbReference type="EMBL" id="BARW01026613">
    <property type="protein sequence ID" value="GAJ07382.1"/>
    <property type="molecule type" value="Genomic_DNA"/>
</dbReference>
<feature type="coiled-coil region" evidence="1">
    <location>
        <begin position="43"/>
        <end position="77"/>
    </location>
</feature>
<evidence type="ECO:0000313" key="2">
    <source>
        <dbReference type="EMBL" id="GAJ07382.1"/>
    </source>
</evidence>
<dbReference type="AlphaFoldDB" id="X1UUU7"/>
<keyword evidence="1" id="KW-0175">Coiled coil</keyword>
<feature type="non-terminal residue" evidence="2">
    <location>
        <position position="1"/>
    </location>
</feature>
<organism evidence="2">
    <name type="scientific">marine sediment metagenome</name>
    <dbReference type="NCBI Taxonomy" id="412755"/>
    <lineage>
        <taxon>unclassified sequences</taxon>
        <taxon>metagenomes</taxon>
        <taxon>ecological metagenomes</taxon>
    </lineage>
</organism>
<gene>
    <name evidence="2" type="ORF">S12H4_43373</name>
</gene>